<gene>
    <name evidence="1" type="ORF">SBF1_2590004</name>
</gene>
<name>A0A2U3KQ83_9FIRM</name>
<dbReference type="EMBL" id="OMOF01000178">
    <property type="protein sequence ID" value="SPF41806.1"/>
    <property type="molecule type" value="Genomic_DNA"/>
</dbReference>
<accession>A0A2U3KQ83</accession>
<dbReference type="Proteomes" id="UP000238916">
    <property type="component" value="Unassembled WGS sequence"/>
</dbReference>
<organism evidence="1 2">
    <name type="scientific">Candidatus Desulfosporosinus infrequens</name>
    <dbReference type="NCBI Taxonomy" id="2043169"/>
    <lineage>
        <taxon>Bacteria</taxon>
        <taxon>Bacillati</taxon>
        <taxon>Bacillota</taxon>
        <taxon>Clostridia</taxon>
        <taxon>Eubacteriales</taxon>
        <taxon>Desulfitobacteriaceae</taxon>
        <taxon>Desulfosporosinus</taxon>
    </lineage>
</organism>
<protein>
    <submittedName>
        <fullName evidence="1">Uncharacterized protein</fullName>
    </submittedName>
</protein>
<dbReference type="AlphaFoldDB" id="A0A2U3KQ83"/>
<reference evidence="2" key="1">
    <citation type="submission" date="2018-02" db="EMBL/GenBank/DDBJ databases">
        <authorList>
            <person name="Hausmann B."/>
        </authorList>
    </citation>
    <scope>NUCLEOTIDE SEQUENCE [LARGE SCALE GENOMIC DNA]</scope>
    <source>
        <strain evidence="2">Peat soil MAG SbF1</strain>
    </source>
</reference>
<proteinExistence type="predicted"/>
<sequence length="73" mass="8503">MEQEKFAHDNGFESYAMMVTASIVIFRNNGCEWLVTPTNLGFLAWIDKFLDKPLGYFDTVREARDEIWDSHPS</sequence>
<evidence type="ECO:0000313" key="1">
    <source>
        <dbReference type="EMBL" id="SPF41806.1"/>
    </source>
</evidence>
<dbReference type="OrthoDB" id="1798729at2"/>
<evidence type="ECO:0000313" key="2">
    <source>
        <dbReference type="Proteomes" id="UP000238916"/>
    </source>
</evidence>